<dbReference type="SMART" id="SM00530">
    <property type="entry name" value="HTH_XRE"/>
    <property type="match status" value="1"/>
</dbReference>
<dbReference type="AlphaFoldDB" id="A0A4R8DCR4"/>
<dbReference type="EMBL" id="SODV01000003">
    <property type="protein sequence ID" value="TDW91898.1"/>
    <property type="molecule type" value="Genomic_DNA"/>
</dbReference>
<sequence length="120" mass="13254">MSEKSSLGERIIALRKAKEWSQSDLAAHVGVSYAQIGRYETKGAQPPAEVLKKIADALDTNVDFLVNGSTEDKARASLLDAEVIRYFKEVDTLPQEDKKALLRVIAGFIRDVKTKQAYAS</sequence>
<evidence type="ECO:0000259" key="2">
    <source>
        <dbReference type="PROSITE" id="PS50943"/>
    </source>
</evidence>
<name>A0A4R8DCR4_9BACT</name>
<evidence type="ECO:0000256" key="1">
    <source>
        <dbReference type="ARBA" id="ARBA00023125"/>
    </source>
</evidence>
<accession>A0A4R8DCR4</accession>
<dbReference type="RefSeq" id="WP_134000424.1">
    <property type="nucleotide sequence ID" value="NZ_SODV01000003.1"/>
</dbReference>
<dbReference type="Pfam" id="PF01381">
    <property type="entry name" value="HTH_3"/>
    <property type="match status" value="1"/>
</dbReference>
<gene>
    <name evidence="3" type="ORF">EDB95_5491</name>
</gene>
<keyword evidence="4" id="KW-1185">Reference proteome</keyword>
<keyword evidence="1" id="KW-0238">DNA-binding</keyword>
<dbReference type="Proteomes" id="UP000294498">
    <property type="component" value="Unassembled WGS sequence"/>
</dbReference>
<evidence type="ECO:0000313" key="3">
    <source>
        <dbReference type="EMBL" id="TDW91898.1"/>
    </source>
</evidence>
<dbReference type="Gene3D" id="1.10.260.40">
    <property type="entry name" value="lambda repressor-like DNA-binding domains"/>
    <property type="match status" value="1"/>
</dbReference>
<organism evidence="3 4">
    <name type="scientific">Dinghuibacter silviterrae</name>
    <dbReference type="NCBI Taxonomy" id="1539049"/>
    <lineage>
        <taxon>Bacteria</taxon>
        <taxon>Pseudomonadati</taxon>
        <taxon>Bacteroidota</taxon>
        <taxon>Chitinophagia</taxon>
        <taxon>Chitinophagales</taxon>
        <taxon>Chitinophagaceae</taxon>
        <taxon>Dinghuibacter</taxon>
    </lineage>
</organism>
<feature type="domain" description="HTH cro/C1-type" evidence="2">
    <location>
        <begin position="11"/>
        <end position="65"/>
    </location>
</feature>
<dbReference type="NCBIfam" id="NF041951">
    <property type="entry name" value="phage_RstR"/>
    <property type="match status" value="1"/>
</dbReference>
<proteinExistence type="predicted"/>
<protein>
    <submittedName>
        <fullName evidence="3">Transcriptional regulator with XRE-family HTH domain</fullName>
    </submittedName>
</protein>
<dbReference type="PROSITE" id="PS50943">
    <property type="entry name" value="HTH_CROC1"/>
    <property type="match status" value="1"/>
</dbReference>
<reference evidence="3 4" key="1">
    <citation type="submission" date="2019-03" db="EMBL/GenBank/DDBJ databases">
        <title>Genomic Encyclopedia of Type Strains, Phase IV (KMG-IV): sequencing the most valuable type-strain genomes for metagenomic binning, comparative biology and taxonomic classification.</title>
        <authorList>
            <person name="Goeker M."/>
        </authorList>
    </citation>
    <scope>NUCLEOTIDE SEQUENCE [LARGE SCALE GENOMIC DNA]</scope>
    <source>
        <strain evidence="3 4">DSM 100059</strain>
    </source>
</reference>
<comment type="caution">
    <text evidence="3">The sequence shown here is derived from an EMBL/GenBank/DDBJ whole genome shotgun (WGS) entry which is preliminary data.</text>
</comment>
<dbReference type="PANTHER" id="PTHR46558:SF11">
    <property type="entry name" value="HTH-TYPE TRANSCRIPTIONAL REGULATOR XRE"/>
    <property type="match status" value="1"/>
</dbReference>
<evidence type="ECO:0000313" key="4">
    <source>
        <dbReference type="Proteomes" id="UP000294498"/>
    </source>
</evidence>
<dbReference type="SUPFAM" id="SSF47413">
    <property type="entry name" value="lambda repressor-like DNA-binding domains"/>
    <property type="match status" value="1"/>
</dbReference>
<dbReference type="GO" id="GO:0003677">
    <property type="term" value="F:DNA binding"/>
    <property type="evidence" value="ECO:0007669"/>
    <property type="project" value="UniProtKB-KW"/>
</dbReference>
<dbReference type="PANTHER" id="PTHR46558">
    <property type="entry name" value="TRACRIPTIONAL REGULATORY PROTEIN-RELATED-RELATED"/>
    <property type="match status" value="1"/>
</dbReference>
<dbReference type="OrthoDB" id="881869at2"/>
<dbReference type="InterPro" id="IPR010982">
    <property type="entry name" value="Lambda_DNA-bd_dom_sf"/>
</dbReference>
<dbReference type="InterPro" id="IPR001387">
    <property type="entry name" value="Cro/C1-type_HTH"/>
</dbReference>
<dbReference type="InterPro" id="IPR049639">
    <property type="entry name" value="RstR"/>
</dbReference>
<dbReference type="CDD" id="cd00093">
    <property type="entry name" value="HTH_XRE"/>
    <property type="match status" value="1"/>
</dbReference>